<organism evidence="2 3">
    <name type="scientific">Candidula unifasciata</name>
    <dbReference type="NCBI Taxonomy" id="100452"/>
    <lineage>
        <taxon>Eukaryota</taxon>
        <taxon>Metazoa</taxon>
        <taxon>Spiralia</taxon>
        <taxon>Lophotrochozoa</taxon>
        <taxon>Mollusca</taxon>
        <taxon>Gastropoda</taxon>
        <taxon>Heterobranchia</taxon>
        <taxon>Euthyneura</taxon>
        <taxon>Panpulmonata</taxon>
        <taxon>Eupulmonata</taxon>
        <taxon>Stylommatophora</taxon>
        <taxon>Helicina</taxon>
        <taxon>Helicoidea</taxon>
        <taxon>Geomitridae</taxon>
        <taxon>Candidula</taxon>
    </lineage>
</organism>
<evidence type="ECO:0000313" key="2">
    <source>
        <dbReference type="EMBL" id="CAG5117310.1"/>
    </source>
</evidence>
<reference evidence="2" key="1">
    <citation type="submission" date="2021-04" db="EMBL/GenBank/DDBJ databases">
        <authorList>
            <consortium name="Molecular Ecology Group"/>
        </authorList>
    </citation>
    <scope>NUCLEOTIDE SEQUENCE</scope>
</reference>
<keyword evidence="1" id="KW-0732">Signal</keyword>
<accession>A0A8S3YQU9</accession>
<feature type="signal peptide" evidence="1">
    <location>
        <begin position="1"/>
        <end position="26"/>
    </location>
</feature>
<gene>
    <name evidence="2" type="ORF">CUNI_LOCUS2868</name>
</gene>
<dbReference type="AlphaFoldDB" id="A0A8S3YQU9"/>
<dbReference type="InterPro" id="IPR028994">
    <property type="entry name" value="Integrin_alpha_N"/>
</dbReference>
<feature type="non-terminal residue" evidence="2">
    <location>
        <position position="1"/>
    </location>
</feature>
<comment type="caution">
    <text evidence="2">The sequence shown here is derived from an EMBL/GenBank/DDBJ whole genome shotgun (WGS) entry which is preliminary data.</text>
</comment>
<feature type="chain" id="PRO_5035902287" evidence="1">
    <location>
        <begin position="27"/>
        <end position="106"/>
    </location>
</feature>
<proteinExistence type="predicted"/>
<protein>
    <submittedName>
        <fullName evidence="2">Uncharacterized protein</fullName>
    </submittedName>
</protein>
<evidence type="ECO:0000313" key="3">
    <source>
        <dbReference type="Proteomes" id="UP000678393"/>
    </source>
</evidence>
<dbReference type="Gene3D" id="2.130.10.130">
    <property type="entry name" value="Integrin alpha, N-terminal"/>
    <property type="match status" value="1"/>
</dbReference>
<feature type="non-terminal residue" evidence="2">
    <location>
        <position position="106"/>
    </location>
</feature>
<keyword evidence="3" id="KW-1185">Reference proteome</keyword>
<sequence length="106" mass="11414">MSPNKMQLCTLCGFVLLTLKPFQTFGFNIQTRNVIAIAGPRGSHFGLTASFLPVDSETDTLGMIVGAPNANTTQGGVNSGTLHLCENILDASEKCSILRHYDDNVR</sequence>
<dbReference type="EMBL" id="CAJHNH020000385">
    <property type="protein sequence ID" value="CAG5117310.1"/>
    <property type="molecule type" value="Genomic_DNA"/>
</dbReference>
<evidence type="ECO:0000256" key="1">
    <source>
        <dbReference type="SAM" id="SignalP"/>
    </source>
</evidence>
<dbReference type="Proteomes" id="UP000678393">
    <property type="component" value="Unassembled WGS sequence"/>
</dbReference>
<name>A0A8S3YQU9_9EUPU</name>